<gene>
    <name evidence="3" type="ORF">JOL79_09180</name>
</gene>
<dbReference type="PANTHER" id="PTHR35010">
    <property type="entry name" value="BLL4672 PROTEIN-RELATED"/>
    <property type="match status" value="1"/>
</dbReference>
<dbReference type="Gene3D" id="1.10.260.40">
    <property type="entry name" value="lambda repressor-like DNA-binding domains"/>
    <property type="match status" value="1"/>
</dbReference>
<proteinExistence type="predicted"/>
<dbReference type="Gene3D" id="3.30.450.180">
    <property type="match status" value="1"/>
</dbReference>
<feature type="domain" description="HTH cro/C1-type" evidence="2">
    <location>
        <begin position="36"/>
        <end position="83"/>
    </location>
</feature>
<dbReference type="SMART" id="SM00530">
    <property type="entry name" value="HTH_XRE"/>
    <property type="match status" value="1"/>
</dbReference>
<evidence type="ECO:0000256" key="1">
    <source>
        <dbReference type="SAM" id="MobiDB-lite"/>
    </source>
</evidence>
<dbReference type="InterPro" id="IPR001387">
    <property type="entry name" value="Cro/C1-type_HTH"/>
</dbReference>
<dbReference type="GO" id="GO:0003677">
    <property type="term" value="F:DNA binding"/>
    <property type="evidence" value="ECO:0007669"/>
    <property type="project" value="InterPro"/>
</dbReference>
<dbReference type="PROSITE" id="PS50943">
    <property type="entry name" value="HTH_CROC1"/>
    <property type="match status" value="1"/>
</dbReference>
<dbReference type="PANTHER" id="PTHR35010:SF2">
    <property type="entry name" value="BLL4672 PROTEIN"/>
    <property type="match status" value="1"/>
</dbReference>
<evidence type="ECO:0000313" key="3">
    <source>
        <dbReference type="EMBL" id="MBP2703978.1"/>
    </source>
</evidence>
<dbReference type="Proteomes" id="UP000674234">
    <property type="component" value="Unassembled WGS sequence"/>
</dbReference>
<name>A0A941AJ97_9ACTN</name>
<dbReference type="SUPFAM" id="SSF47413">
    <property type="entry name" value="lambda repressor-like DNA-binding domains"/>
    <property type="match status" value="1"/>
</dbReference>
<dbReference type="InterPro" id="IPR010982">
    <property type="entry name" value="Lambda_DNA-bd_dom_sf"/>
</dbReference>
<organism evidence="3 4">
    <name type="scientific">Microbispora oryzae</name>
    <dbReference type="NCBI Taxonomy" id="2806554"/>
    <lineage>
        <taxon>Bacteria</taxon>
        <taxon>Bacillati</taxon>
        <taxon>Actinomycetota</taxon>
        <taxon>Actinomycetes</taxon>
        <taxon>Streptosporangiales</taxon>
        <taxon>Streptosporangiaceae</taxon>
        <taxon>Microbispora</taxon>
    </lineage>
</organism>
<keyword evidence="4" id="KW-1185">Reference proteome</keyword>
<dbReference type="RefSeq" id="WP_210155293.1">
    <property type="nucleotide sequence ID" value="NZ_JAFCNB010000004.1"/>
</dbReference>
<sequence length="303" mass="33806">MSDSGKLAAFLRARRRITHVEDVGLPPMGGRRRTPGLRREEVAMLAGISIDYYARLEQGRERNPSGQVVTAIARALGLDRQTTAHLLELARPTAERAGPPAAEDEVDGNVLRLLSHWHHAPAYVVNHRLDVLAGNRAADALYEGLWHRDNLLRLALLDPAARDFYVDWERDTRMKVAHLRSAAGTTAEDPRLADLIRELSEASEDFRRMWDMHEVRRRTREKVRFRRPEVGVVHTTMEVLSVDGSFGQKIVVFQGEPGSVSERALASLARRGAGKPTVWPRPPDRPRPGIRPPASGPAPPEAP</sequence>
<dbReference type="CDD" id="cd00093">
    <property type="entry name" value="HTH_XRE"/>
    <property type="match status" value="1"/>
</dbReference>
<comment type="caution">
    <text evidence="3">The sequence shown here is derived from an EMBL/GenBank/DDBJ whole genome shotgun (WGS) entry which is preliminary data.</text>
</comment>
<dbReference type="InterPro" id="IPR041413">
    <property type="entry name" value="MLTR_LBD"/>
</dbReference>
<dbReference type="Pfam" id="PF17765">
    <property type="entry name" value="MLTR_LBD"/>
    <property type="match status" value="1"/>
</dbReference>
<feature type="region of interest" description="Disordered" evidence="1">
    <location>
        <begin position="268"/>
        <end position="303"/>
    </location>
</feature>
<accession>A0A941AJ97</accession>
<reference evidence="3" key="1">
    <citation type="submission" date="2021-02" db="EMBL/GenBank/DDBJ databases">
        <title>Draft genome sequence of Microbispora sp. RL4-1S isolated from rice leaves in Thailand.</title>
        <authorList>
            <person name="Muangham S."/>
            <person name="Duangmal K."/>
        </authorList>
    </citation>
    <scope>NUCLEOTIDE SEQUENCE</scope>
    <source>
        <strain evidence="3">RL4-1S</strain>
    </source>
</reference>
<evidence type="ECO:0000313" key="4">
    <source>
        <dbReference type="Proteomes" id="UP000674234"/>
    </source>
</evidence>
<dbReference type="AlphaFoldDB" id="A0A941AJ97"/>
<feature type="compositionally biased region" description="Pro residues" evidence="1">
    <location>
        <begin position="289"/>
        <end position="303"/>
    </location>
</feature>
<protein>
    <submittedName>
        <fullName evidence="3">Helix-turn-helix domain-containing protein</fullName>
    </submittedName>
</protein>
<dbReference type="Pfam" id="PF13560">
    <property type="entry name" value="HTH_31"/>
    <property type="match status" value="1"/>
</dbReference>
<evidence type="ECO:0000259" key="2">
    <source>
        <dbReference type="PROSITE" id="PS50943"/>
    </source>
</evidence>
<dbReference type="EMBL" id="JAFCNB010000004">
    <property type="protein sequence ID" value="MBP2703978.1"/>
    <property type="molecule type" value="Genomic_DNA"/>
</dbReference>